<dbReference type="EMBL" id="ACKX01000181">
    <property type="protein sequence ID" value="EEJ50916.1"/>
    <property type="molecule type" value="Genomic_DNA"/>
</dbReference>
<dbReference type="InParanoid" id="C2KZ64"/>
<dbReference type="STRING" id="585501.HMPREF6123_1783"/>
<dbReference type="AlphaFoldDB" id="C2KZ64"/>
<feature type="compositionally biased region" description="Basic and acidic residues" evidence="1">
    <location>
        <begin position="1"/>
        <end position="30"/>
    </location>
</feature>
<evidence type="ECO:0000256" key="1">
    <source>
        <dbReference type="SAM" id="MobiDB-lite"/>
    </source>
</evidence>
<evidence type="ECO:0000313" key="3">
    <source>
        <dbReference type="Proteomes" id="UP000004121"/>
    </source>
</evidence>
<organism evidence="2 3">
    <name type="scientific">Oribacterium sinus F0268</name>
    <dbReference type="NCBI Taxonomy" id="585501"/>
    <lineage>
        <taxon>Bacteria</taxon>
        <taxon>Bacillati</taxon>
        <taxon>Bacillota</taxon>
        <taxon>Clostridia</taxon>
        <taxon>Lachnospirales</taxon>
        <taxon>Lachnospiraceae</taxon>
        <taxon>Oribacterium</taxon>
    </lineage>
</organism>
<name>C2KZ64_9FIRM</name>
<accession>C2KZ64</accession>
<evidence type="ECO:0000313" key="2">
    <source>
        <dbReference type="EMBL" id="EEJ50916.1"/>
    </source>
</evidence>
<dbReference type="Proteomes" id="UP000004121">
    <property type="component" value="Unassembled WGS sequence"/>
</dbReference>
<comment type="caution">
    <text evidence="2">The sequence shown here is derived from an EMBL/GenBank/DDBJ whole genome shotgun (WGS) entry which is preliminary data.</text>
</comment>
<reference evidence="2 3" key="1">
    <citation type="submission" date="2009-04" db="EMBL/GenBank/DDBJ databases">
        <authorList>
            <person name="Qin X."/>
            <person name="Bachman B."/>
            <person name="Battles P."/>
            <person name="Bell A."/>
            <person name="Bess C."/>
            <person name="Bickham C."/>
            <person name="Chaboub L."/>
            <person name="Chen D."/>
            <person name="Coyle M."/>
            <person name="Deiros D.R."/>
            <person name="Dinh H."/>
            <person name="Forbes L."/>
            <person name="Fowler G."/>
            <person name="Francisco L."/>
            <person name="Fu Q."/>
            <person name="Gubbala S."/>
            <person name="Hale W."/>
            <person name="Han Y."/>
            <person name="Hemphill L."/>
            <person name="Highlander S.K."/>
            <person name="Hirani K."/>
            <person name="Hogues M."/>
            <person name="Jackson L."/>
            <person name="Jakkamsetti A."/>
            <person name="Javaid M."/>
            <person name="Jiang H."/>
            <person name="Korchina V."/>
            <person name="Kovar C."/>
            <person name="Lara F."/>
            <person name="Lee S."/>
            <person name="Mata R."/>
            <person name="Mathew T."/>
            <person name="Moen C."/>
            <person name="Morales K."/>
            <person name="Munidasa M."/>
            <person name="Nazareth L."/>
            <person name="Ngo R."/>
            <person name="Nguyen L."/>
            <person name="Okwuonu G."/>
            <person name="Ongeri F."/>
            <person name="Patil S."/>
            <person name="Petrosino J."/>
            <person name="Pham C."/>
            <person name="Pham P."/>
            <person name="Pu L.-L."/>
            <person name="Puazo M."/>
            <person name="Raj R."/>
            <person name="Reid J."/>
            <person name="Rouhana J."/>
            <person name="Saada N."/>
            <person name="Shang Y."/>
            <person name="Simmons D."/>
            <person name="Thornton R."/>
            <person name="Warren J."/>
            <person name="Weissenberger G."/>
            <person name="Zhang J."/>
            <person name="Zhang L."/>
            <person name="Zhou C."/>
            <person name="Zhu D."/>
            <person name="Muzny D."/>
            <person name="Worley K."/>
            <person name="Gibbs R."/>
        </authorList>
    </citation>
    <scope>NUCLEOTIDE SEQUENCE [LARGE SCALE GENOMIC DNA]</scope>
    <source>
        <strain evidence="2 3">F0268</strain>
    </source>
</reference>
<gene>
    <name evidence="2" type="ORF">HMPREF6123_1783</name>
</gene>
<feature type="compositionally biased region" description="Basic and acidic residues" evidence="1">
    <location>
        <begin position="43"/>
        <end position="54"/>
    </location>
</feature>
<protein>
    <submittedName>
        <fullName evidence="2">Uncharacterized protein</fullName>
    </submittedName>
</protein>
<sequence length="54" mass="6589">MRKSKGELGRTEKNREELRRLGKTGEEPGRTAKTRKNRRRTGKNYEEWKKEEIW</sequence>
<dbReference type="HOGENOM" id="CLU_3045992_0_0_9"/>
<feature type="region of interest" description="Disordered" evidence="1">
    <location>
        <begin position="1"/>
        <end position="54"/>
    </location>
</feature>
<keyword evidence="3" id="KW-1185">Reference proteome</keyword>
<proteinExistence type="predicted"/>
<feature type="compositionally biased region" description="Basic residues" evidence="1">
    <location>
        <begin position="32"/>
        <end position="42"/>
    </location>
</feature>